<feature type="region of interest" description="Disordered" evidence="1">
    <location>
        <begin position="95"/>
        <end position="123"/>
    </location>
</feature>
<dbReference type="OrthoDB" id="67672at2759"/>
<organism evidence="3 4">
    <name type="scientific">Aphanomyces stellatus</name>
    <dbReference type="NCBI Taxonomy" id="120398"/>
    <lineage>
        <taxon>Eukaryota</taxon>
        <taxon>Sar</taxon>
        <taxon>Stramenopiles</taxon>
        <taxon>Oomycota</taxon>
        <taxon>Saprolegniomycetes</taxon>
        <taxon>Saprolegniales</taxon>
        <taxon>Verrucalvaceae</taxon>
        <taxon>Aphanomyces</taxon>
    </lineage>
</organism>
<sequence length="202" mass="23152">MNHRSYSVDLSHYDHPVAVRPHDYARSWSVCEDYSYSPSPSILEDDDMPDPSVVYPQATSMADKCGYRTGKCFNMRAQKRNGKDHKLCDFHREKANQNQKKLDRKKRLQRFSPYESTSPKQAASPLDTYVLEHPLGSPTRIDDAPQVLGFDEVQFFCNAMTPAQKLAMEEAFHLPAVKEEVDPAADLDILFKSEVMFFVDQL</sequence>
<accession>A0A485K8L1</accession>
<keyword evidence="4" id="KW-1185">Reference proteome</keyword>
<reference evidence="2" key="2">
    <citation type="submission" date="2019-06" db="EMBL/GenBank/DDBJ databases">
        <title>Genomics analysis of Aphanomyces spp. identifies a new class of oomycete effector associated with host adaptation.</title>
        <authorList>
            <person name="Gaulin E."/>
        </authorList>
    </citation>
    <scope>NUCLEOTIDE SEQUENCE</scope>
    <source>
        <strain evidence="2">CBS 578.67</strain>
    </source>
</reference>
<name>A0A485K8L1_9STRA</name>
<gene>
    <name evidence="3" type="primary">Aste57867_1756</name>
    <name evidence="2" type="ORF">As57867_001754</name>
    <name evidence="3" type="ORF">ASTE57867_1756</name>
</gene>
<evidence type="ECO:0000313" key="2">
    <source>
        <dbReference type="EMBL" id="KAF0718337.1"/>
    </source>
</evidence>
<dbReference type="EMBL" id="CAADRA010000158">
    <property type="protein sequence ID" value="VFT78965.1"/>
    <property type="molecule type" value="Genomic_DNA"/>
</dbReference>
<dbReference type="AlphaFoldDB" id="A0A485K8L1"/>
<proteinExistence type="predicted"/>
<evidence type="ECO:0000313" key="4">
    <source>
        <dbReference type="Proteomes" id="UP000332933"/>
    </source>
</evidence>
<reference evidence="3 4" key="1">
    <citation type="submission" date="2019-03" db="EMBL/GenBank/DDBJ databases">
        <authorList>
            <person name="Gaulin E."/>
            <person name="Dumas B."/>
        </authorList>
    </citation>
    <scope>NUCLEOTIDE SEQUENCE [LARGE SCALE GENOMIC DNA]</scope>
    <source>
        <strain evidence="3">CBS 568.67</strain>
    </source>
</reference>
<dbReference type="EMBL" id="VJMH01000158">
    <property type="protein sequence ID" value="KAF0718337.1"/>
    <property type="molecule type" value="Genomic_DNA"/>
</dbReference>
<dbReference type="Proteomes" id="UP000332933">
    <property type="component" value="Unassembled WGS sequence"/>
</dbReference>
<protein>
    <submittedName>
        <fullName evidence="3">Aste57867_1756 protein</fullName>
    </submittedName>
</protein>
<evidence type="ECO:0000313" key="3">
    <source>
        <dbReference type="EMBL" id="VFT78965.1"/>
    </source>
</evidence>
<evidence type="ECO:0000256" key="1">
    <source>
        <dbReference type="SAM" id="MobiDB-lite"/>
    </source>
</evidence>